<dbReference type="PANTHER" id="PTHR43657">
    <property type="entry name" value="TRYPTOPHAN RNA-BINDING ATTENUATOR PROTEIN-LIKE PROTEIN"/>
    <property type="match status" value="1"/>
</dbReference>
<dbReference type="RefSeq" id="WP_249313771.1">
    <property type="nucleotide sequence ID" value="NZ_JACRSU010000005.1"/>
</dbReference>
<dbReference type="Pfam" id="PF01987">
    <property type="entry name" value="AIM24"/>
    <property type="match status" value="1"/>
</dbReference>
<keyword evidence="2" id="KW-1185">Reference proteome</keyword>
<dbReference type="Gene3D" id="3.60.160.10">
    <property type="entry name" value="Mitochondrial biogenesis AIM24"/>
    <property type="match status" value="1"/>
</dbReference>
<dbReference type="EMBL" id="JACRSU010000005">
    <property type="protein sequence ID" value="MBC8541781.1"/>
    <property type="molecule type" value="Genomic_DNA"/>
</dbReference>
<proteinExistence type="predicted"/>
<dbReference type="PANTHER" id="PTHR43657:SF1">
    <property type="entry name" value="ALTERED INHERITANCE OF MITOCHONDRIA PROTEIN 24, MITOCHONDRIAL"/>
    <property type="match status" value="1"/>
</dbReference>
<accession>A0A926DPT1</accession>
<dbReference type="SUPFAM" id="SSF51219">
    <property type="entry name" value="TRAP-like"/>
    <property type="match status" value="1"/>
</dbReference>
<dbReference type="Proteomes" id="UP000611762">
    <property type="component" value="Unassembled WGS sequence"/>
</dbReference>
<evidence type="ECO:0000313" key="1">
    <source>
        <dbReference type="EMBL" id="MBC8541781.1"/>
    </source>
</evidence>
<reference evidence="1" key="1">
    <citation type="submission" date="2020-08" db="EMBL/GenBank/DDBJ databases">
        <title>Genome public.</title>
        <authorList>
            <person name="Liu C."/>
            <person name="Sun Q."/>
        </authorList>
    </citation>
    <scope>NUCLEOTIDE SEQUENCE</scope>
    <source>
        <strain evidence="1">H8</strain>
    </source>
</reference>
<dbReference type="AlphaFoldDB" id="A0A926DPT1"/>
<dbReference type="InterPro" id="IPR036983">
    <property type="entry name" value="AIM24_sf"/>
</dbReference>
<protein>
    <submittedName>
        <fullName evidence="1">TIGR00266 family protein</fullName>
    </submittedName>
</protein>
<gene>
    <name evidence="1" type="ORF">H8698_12405</name>
</gene>
<dbReference type="NCBIfam" id="TIGR00266">
    <property type="entry name" value="TIGR00266 family protein"/>
    <property type="match status" value="1"/>
</dbReference>
<name>A0A926DPT1_9FIRM</name>
<dbReference type="InterPro" id="IPR002838">
    <property type="entry name" value="AIM24"/>
</dbReference>
<sequence length="227" mass="24418">MEYEIWGGNLPAVTMKLSRGESVCTQSGGMCWMTDQIDMMTNAKGGVLKGLGRLLTGDSLFIATYTARTDGQEITFSATIPGEIKMFEIGNGYEIVAQKGAFLCSEPDVEITTDFTVGIKGGLFGGEGFLLQRYKGNGKVFCELDGSIREIDLAPGQTYKVDTGNVAAFEGTVTYSVEFVKGFKNLLFGGEGLALTTLTGPGKIWLQTMAIDELASRIIPFVPQKSN</sequence>
<organism evidence="1 2">
    <name type="scientific">Congzhengia minquanensis</name>
    <dbReference type="NCBI Taxonomy" id="2763657"/>
    <lineage>
        <taxon>Bacteria</taxon>
        <taxon>Bacillati</taxon>
        <taxon>Bacillota</taxon>
        <taxon>Clostridia</taxon>
        <taxon>Eubacteriales</taxon>
        <taxon>Oscillospiraceae</taxon>
        <taxon>Congzhengia</taxon>
    </lineage>
</organism>
<evidence type="ECO:0000313" key="2">
    <source>
        <dbReference type="Proteomes" id="UP000611762"/>
    </source>
</evidence>
<comment type="caution">
    <text evidence="1">The sequence shown here is derived from an EMBL/GenBank/DDBJ whole genome shotgun (WGS) entry which is preliminary data.</text>
</comment>
<dbReference type="InterPro" id="IPR016031">
    <property type="entry name" value="Trp_RNA-bd_attenuator-like_dom"/>
</dbReference>